<dbReference type="SUPFAM" id="SSF53448">
    <property type="entry name" value="Nucleotide-diphospho-sugar transferases"/>
    <property type="match status" value="1"/>
</dbReference>
<gene>
    <name evidence="3" type="ORF">POZ10_23760</name>
</gene>
<name>A0AAW6H7H0_BACUN</name>
<dbReference type="Pfam" id="PF00535">
    <property type="entry name" value="Glycos_transf_2"/>
    <property type="match status" value="1"/>
</dbReference>
<proteinExistence type="predicted"/>
<keyword evidence="3" id="KW-0328">Glycosyltransferase</keyword>
<evidence type="ECO:0000259" key="2">
    <source>
        <dbReference type="Pfam" id="PF00535"/>
    </source>
</evidence>
<accession>A0AAW6H7H0</accession>
<protein>
    <submittedName>
        <fullName evidence="3">Glycosyltransferase</fullName>
        <ecNumber evidence="3">2.4.-.-</ecNumber>
    </submittedName>
</protein>
<keyword evidence="3" id="KW-0808">Transferase</keyword>
<comment type="caution">
    <text evidence="3">The sequence shown here is derived from an EMBL/GenBank/DDBJ whole genome shotgun (WGS) entry which is preliminary data.</text>
</comment>
<sequence length="233" mass="27323">HRAINNGVLHAKGELFYIVDSDDYLTKDSIERIVFHYQYIKNNDKFAGVCGMKCFPDGSRIGKEVTWKILKDSWINYWIIKNIKGDVAFVFKTSVLRNYLFDDIPGEKFCAESLVLNRIGKNYLMLFFNEKIYIAEYLSDGLSVSSIKNRMNSPNYAMRIYSEMASLDIPYLKKIKAHINYWRFAPCSKLKMKNKIKQIGISSYIIFMPIGYLFHMKDKKNNYIDIRHVGSKR</sequence>
<organism evidence="3 4">
    <name type="scientific">Bacteroides uniformis</name>
    <dbReference type="NCBI Taxonomy" id="820"/>
    <lineage>
        <taxon>Bacteria</taxon>
        <taxon>Pseudomonadati</taxon>
        <taxon>Bacteroidota</taxon>
        <taxon>Bacteroidia</taxon>
        <taxon>Bacteroidales</taxon>
        <taxon>Bacteroidaceae</taxon>
        <taxon>Bacteroides</taxon>
    </lineage>
</organism>
<dbReference type="AlphaFoldDB" id="A0AAW6H7H0"/>
<feature type="domain" description="Glycosyltransferase 2-like" evidence="2">
    <location>
        <begin position="2"/>
        <end position="59"/>
    </location>
</feature>
<dbReference type="EC" id="2.4.-.-" evidence="3"/>
<evidence type="ECO:0000313" key="4">
    <source>
        <dbReference type="Proteomes" id="UP001222603"/>
    </source>
</evidence>
<evidence type="ECO:0000256" key="1">
    <source>
        <dbReference type="SAM" id="Phobius"/>
    </source>
</evidence>
<dbReference type="EMBL" id="JAQNSI010000660">
    <property type="protein sequence ID" value="MDC1903628.1"/>
    <property type="molecule type" value="Genomic_DNA"/>
</dbReference>
<dbReference type="Gene3D" id="3.90.550.10">
    <property type="entry name" value="Spore Coat Polysaccharide Biosynthesis Protein SpsA, Chain A"/>
    <property type="match status" value="1"/>
</dbReference>
<dbReference type="InterPro" id="IPR029044">
    <property type="entry name" value="Nucleotide-diphossugar_trans"/>
</dbReference>
<feature type="transmembrane region" description="Helical" evidence="1">
    <location>
        <begin position="196"/>
        <end position="214"/>
    </location>
</feature>
<reference evidence="3" key="1">
    <citation type="submission" date="2022-10" db="EMBL/GenBank/DDBJ databases">
        <title>Human gut microbiome strain richness.</title>
        <authorList>
            <person name="Chen-Liaw A."/>
        </authorList>
    </citation>
    <scope>NUCLEOTIDE SEQUENCE</scope>
    <source>
        <strain evidence="3">1001713st1_F9_1001713B170221_170320</strain>
    </source>
</reference>
<dbReference type="InterPro" id="IPR001173">
    <property type="entry name" value="Glyco_trans_2-like"/>
</dbReference>
<dbReference type="Proteomes" id="UP001222603">
    <property type="component" value="Unassembled WGS sequence"/>
</dbReference>
<feature type="non-terminal residue" evidence="3">
    <location>
        <position position="1"/>
    </location>
</feature>
<keyword evidence="1" id="KW-1133">Transmembrane helix</keyword>
<dbReference type="GO" id="GO:0016757">
    <property type="term" value="F:glycosyltransferase activity"/>
    <property type="evidence" value="ECO:0007669"/>
    <property type="project" value="UniProtKB-KW"/>
</dbReference>
<dbReference type="RefSeq" id="WP_272202278.1">
    <property type="nucleotide sequence ID" value="NZ_JAQNSI010000660.1"/>
</dbReference>
<keyword evidence="1" id="KW-0812">Transmembrane</keyword>
<keyword evidence="1" id="KW-0472">Membrane</keyword>
<evidence type="ECO:0000313" key="3">
    <source>
        <dbReference type="EMBL" id="MDC1903628.1"/>
    </source>
</evidence>